<accession>A0AAV4F2J8</accession>
<keyword evidence="2" id="KW-1185">Reference proteome</keyword>
<evidence type="ECO:0000313" key="2">
    <source>
        <dbReference type="Proteomes" id="UP000762676"/>
    </source>
</evidence>
<organism evidence="1 2">
    <name type="scientific">Elysia marginata</name>
    <dbReference type="NCBI Taxonomy" id="1093978"/>
    <lineage>
        <taxon>Eukaryota</taxon>
        <taxon>Metazoa</taxon>
        <taxon>Spiralia</taxon>
        <taxon>Lophotrochozoa</taxon>
        <taxon>Mollusca</taxon>
        <taxon>Gastropoda</taxon>
        <taxon>Heterobranchia</taxon>
        <taxon>Euthyneura</taxon>
        <taxon>Panpulmonata</taxon>
        <taxon>Sacoglossa</taxon>
        <taxon>Placobranchoidea</taxon>
        <taxon>Plakobranchidae</taxon>
        <taxon>Elysia</taxon>
    </lineage>
</organism>
<gene>
    <name evidence="1" type="ORF">ElyMa_003709900</name>
</gene>
<sequence>MNQRSRSVSWECEEDESVEIAVRVKPGQPGRTRQGQAGNPSTGILYLAPPGVGINEPALEVSDDCLSSLTVRTLD</sequence>
<dbReference type="Proteomes" id="UP000762676">
    <property type="component" value="Unassembled WGS sequence"/>
</dbReference>
<reference evidence="1 2" key="1">
    <citation type="journal article" date="2021" name="Elife">
        <title>Chloroplast acquisition without the gene transfer in kleptoplastic sea slugs, Plakobranchus ocellatus.</title>
        <authorList>
            <person name="Maeda T."/>
            <person name="Takahashi S."/>
            <person name="Yoshida T."/>
            <person name="Shimamura S."/>
            <person name="Takaki Y."/>
            <person name="Nagai Y."/>
            <person name="Toyoda A."/>
            <person name="Suzuki Y."/>
            <person name="Arimoto A."/>
            <person name="Ishii H."/>
            <person name="Satoh N."/>
            <person name="Nishiyama T."/>
            <person name="Hasebe M."/>
            <person name="Maruyama T."/>
            <person name="Minagawa J."/>
            <person name="Obokata J."/>
            <person name="Shigenobu S."/>
        </authorList>
    </citation>
    <scope>NUCLEOTIDE SEQUENCE [LARGE SCALE GENOMIC DNA]</scope>
</reference>
<comment type="caution">
    <text evidence="1">The sequence shown here is derived from an EMBL/GenBank/DDBJ whole genome shotgun (WGS) entry which is preliminary data.</text>
</comment>
<evidence type="ECO:0000313" key="1">
    <source>
        <dbReference type="EMBL" id="GFR67573.1"/>
    </source>
</evidence>
<dbReference type="AlphaFoldDB" id="A0AAV4F2J8"/>
<name>A0AAV4F2J8_9GAST</name>
<proteinExistence type="predicted"/>
<protein>
    <submittedName>
        <fullName evidence="1">Uncharacterized protein</fullName>
    </submittedName>
</protein>
<dbReference type="EMBL" id="BMAT01007605">
    <property type="protein sequence ID" value="GFR67573.1"/>
    <property type="molecule type" value="Genomic_DNA"/>
</dbReference>